<feature type="compositionally biased region" description="Basic residues" evidence="1">
    <location>
        <begin position="959"/>
        <end position="971"/>
    </location>
</feature>
<feature type="compositionally biased region" description="Polar residues" evidence="1">
    <location>
        <begin position="161"/>
        <end position="180"/>
    </location>
</feature>
<evidence type="ECO:0000313" key="3">
    <source>
        <dbReference type="WBParaSite" id="L893_g27185.t1"/>
    </source>
</evidence>
<feature type="region of interest" description="Disordered" evidence="1">
    <location>
        <begin position="1610"/>
        <end position="1666"/>
    </location>
</feature>
<feature type="compositionally biased region" description="Low complexity" evidence="1">
    <location>
        <begin position="1787"/>
        <end position="1798"/>
    </location>
</feature>
<feature type="compositionally biased region" description="Low complexity" evidence="1">
    <location>
        <begin position="1274"/>
        <end position="1290"/>
    </location>
</feature>
<feature type="compositionally biased region" description="Low complexity" evidence="1">
    <location>
        <begin position="1412"/>
        <end position="1423"/>
    </location>
</feature>
<feature type="compositionally biased region" description="Low complexity" evidence="1">
    <location>
        <begin position="1000"/>
        <end position="1018"/>
    </location>
</feature>
<keyword evidence="2" id="KW-1185">Reference proteome</keyword>
<name>A0A1I7ZK20_9BILA</name>
<dbReference type="WBParaSite" id="L893_g27185.t1">
    <property type="protein sequence ID" value="L893_g27185.t1"/>
    <property type="gene ID" value="L893_g27185"/>
</dbReference>
<feature type="compositionally biased region" description="Basic and acidic residues" evidence="1">
    <location>
        <begin position="181"/>
        <end position="190"/>
    </location>
</feature>
<feature type="compositionally biased region" description="Polar residues" evidence="1">
    <location>
        <begin position="392"/>
        <end position="404"/>
    </location>
</feature>
<feature type="region of interest" description="Disordered" evidence="1">
    <location>
        <begin position="648"/>
        <end position="696"/>
    </location>
</feature>
<proteinExistence type="predicted"/>
<reference evidence="3" key="1">
    <citation type="submission" date="2016-11" db="UniProtKB">
        <authorList>
            <consortium name="WormBaseParasite"/>
        </authorList>
    </citation>
    <scope>IDENTIFICATION</scope>
</reference>
<feature type="compositionally biased region" description="Basic residues" evidence="1">
    <location>
        <begin position="1627"/>
        <end position="1652"/>
    </location>
</feature>
<feature type="compositionally biased region" description="Acidic residues" evidence="1">
    <location>
        <begin position="349"/>
        <end position="381"/>
    </location>
</feature>
<feature type="region of interest" description="Disordered" evidence="1">
    <location>
        <begin position="1199"/>
        <end position="1232"/>
    </location>
</feature>
<feature type="region of interest" description="Disordered" evidence="1">
    <location>
        <begin position="1360"/>
        <end position="1594"/>
    </location>
</feature>
<evidence type="ECO:0000313" key="2">
    <source>
        <dbReference type="Proteomes" id="UP000095287"/>
    </source>
</evidence>
<accession>A0A1I7ZK20</accession>
<feature type="region of interest" description="Disordered" evidence="1">
    <location>
        <begin position="252"/>
        <end position="274"/>
    </location>
</feature>
<sequence>MPLLIFLRRNEMRLKSTAIALFDAILCVATLFDLRLVSIDFVSCLAKPEDYRLVVMCTFTVKSTELKSSENKEVIQMDRQAGSGRPPAEYGQLNSGIQYVHNEYANEDRDDGFEAVATESEFSNDLKRQEAIFGENNGTDSERSSEEEDDGEVFTRRSKPRLQTVTRSNNSANGVVINSQKLREHSRREPNLLLMKKEAENALDAKNYQLPHAHENDDLPEILESDEARSTAASALVDEAALELSNLNLPAGPSAVVPQEEPPNLSPGSSNILQQEQPNLESGSINVHPQQESHNLASARNNVLPQQEPSNIPSAHMVAPQQHIDSVEIINEVDDSKPDSTSEPKKAEEDEENDGFGGEFDLDTMPDELFGNEDMDDDDDDVRSRLLAAQEQPRQPTGQANQWAFAQEGYQPPSMDDLMRAPLNSALNTNRLGPRVNREVTERRIEVEVQREEPDSTNQEMPKEMNANQNNGDIDPVNDANPPDEQHAEEEEDDENEDEEEEEIRNEDDQEEDQEEIEVEEDEEDDDNSNDDRAAGLQVAAERPHVLNRSSDTTKIPTVEAVSLMRTGNVGLWDDANAQLEPSAAIAALFIDVPGPSNPELLPTSSKKSDVIQSVVEDAEFVHTTERQQITTKTIFEAPRLYVTKTLKVPQPLKPAPEIPTRSKPRKGERRTAAKNTETRKSNQKAIESDHDESPGIDAEAEQIQPEQCGLNDDELETVESRVAELVVTKQEQNDVYAYKVTCQTSCASLSIAATPSVIVEKNQPVVDVLVAIAEPMEPPRSSSGSTAYEDAREYFENDIPIGQNQTVKQPSPETVTMLYEELHMSKQPSPENFIYPLPGFEATDDEEDDIVPRGDIIPLPVVEEVPAVVVKRGRRAKKKRGRPPGKKNNVAKEAELPQADALVVDEIDEENLVRVAHMEEEVQEAEPSQAQALNEPNEAEEVVIVEDNEEEEEVPKVVSHRPRSRTRRRRSGVDMLISQCRDTKILSEAEIEALKENIPPTAARPRPRRSNSSNASRDNSHGRPASLYRTPKSRETTKRLDTAIELDIMIAARECKRKPKDFFPPEPQNDDDDDDLEEIPPFNEDGYEEHEYDYDPALRYEVAEQFFDSYYDYMMQHNFENVWECDVSKNTPRKSRSVSRARSRTPAARSRTRGKRSARSSMAPYSDIEDSELRLTHRHKNTDFELFKYLRSDQFKKDRHNRNERIRRLRLKTGKQKGEADPEFQRKKREREETIKKQLEEGDIYALVQNRAQRELDGINAEAKKTTAKSRGRSSSAAAPRRSNSTASTRQRKPRTPRQAASAAATPRRRRSIAPTEDFDPERFNDELDGVLEDGFISRETTPVPATEFSTVEFANNELYSPAKPNSGYIPYTGPPVPSGRRSQYKSPSSRGTSRVSSRAPSRTNARRRSSQSASRPASRAPSRPRPPPPPSVPDELYTGPRTRSRSRPAEPHVVGRSGVTFTGPEPAPKKLQTKAQRAQTPGPLRAKQFGKEPKAPTQRGRKRLHDANAEDGCEDSADPAAHQVKRHRRRSTTTETRRTPAKRGRKRQASSTDDDEDNQNDAPGAVAVLDAKRQRADEDSEFIDVEGDHGPPDGGVFFLGNLGHDAQEDVELSDPDQPSTSRAVFGRRRRVKSSSKFTKQKKHMRYRSHSHSNSPPRFRSKNFKTGDSILKGSTNVFHNSLVTLYCVKCHRRPPHVRVENENPEDEYFECCFCKTRIFLYRANNEPTVEEKPTETKPDKYTEETVQFKQLGTGKERDQSEATPSQGAAIPAALENEQLEDEQLDPKPSTSSGTKTSTDQKNDILTGIPGTRQSSTSDTQPQSNSSPNGEKNKDEGAEGAAQQEKPRRRVRRFPKD</sequence>
<feature type="compositionally biased region" description="Pro residues" evidence="1">
    <location>
        <begin position="1425"/>
        <end position="1434"/>
    </location>
</feature>
<feature type="compositionally biased region" description="Low complexity" evidence="1">
    <location>
        <begin position="1298"/>
        <end position="1307"/>
    </location>
</feature>
<feature type="compositionally biased region" description="Basic and acidic residues" evidence="1">
    <location>
        <begin position="334"/>
        <end position="348"/>
    </location>
</feature>
<feature type="region of interest" description="Disordered" evidence="1">
    <location>
        <begin position="997"/>
        <end position="1041"/>
    </location>
</feature>
<feature type="region of interest" description="Disordered" evidence="1">
    <location>
        <begin position="874"/>
        <end position="893"/>
    </location>
</feature>
<feature type="compositionally biased region" description="Basic and acidic residues" evidence="1">
    <location>
        <begin position="1217"/>
        <end position="1232"/>
    </location>
</feature>
<feature type="compositionally biased region" description="Low complexity" evidence="1">
    <location>
        <begin position="1388"/>
        <end position="1405"/>
    </location>
</feature>
<dbReference type="Proteomes" id="UP000095287">
    <property type="component" value="Unplaced"/>
</dbReference>
<feature type="compositionally biased region" description="Basic residues" evidence="1">
    <location>
        <begin position="874"/>
        <end position="886"/>
    </location>
</feature>
<feature type="compositionally biased region" description="Basic residues" evidence="1">
    <location>
        <begin position="1132"/>
        <end position="1144"/>
    </location>
</feature>
<feature type="region of interest" description="Disordered" evidence="1">
    <location>
        <begin position="1131"/>
        <end position="1166"/>
    </location>
</feature>
<feature type="region of interest" description="Disordered" evidence="1">
    <location>
        <begin position="1263"/>
        <end position="1328"/>
    </location>
</feature>
<evidence type="ECO:0000256" key="1">
    <source>
        <dbReference type="SAM" id="MobiDB-lite"/>
    </source>
</evidence>
<feature type="region of interest" description="Disordered" evidence="1">
    <location>
        <begin position="334"/>
        <end position="554"/>
    </location>
</feature>
<feature type="region of interest" description="Disordered" evidence="1">
    <location>
        <begin position="1778"/>
        <end position="1857"/>
    </location>
</feature>
<feature type="region of interest" description="Disordered" evidence="1">
    <location>
        <begin position="1058"/>
        <end position="1090"/>
    </location>
</feature>
<feature type="compositionally biased region" description="Basic residues" evidence="1">
    <location>
        <begin position="1847"/>
        <end position="1857"/>
    </location>
</feature>
<feature type="compositionally biased region" description="Polar residues" evidence="1">
    <location>
        <begin position="1812"/>
        <end position="1830"/>
    </location>
</feature>
<feature type="region of interest" description="Disordered" evidence="1">
    <location>
        <begin position="948"/>
        <end position="972"/>
    </location>
</feature>
<feature type="compositionally biased region" description="Basic residues" evidence="1">
    <location>
        <begin position="1541"/>
        <end position="1550"/>
    </location>
</feature>
<feature type="region of interest" description="Disordered" evidence="1">
    <location>
        <begin position="126"/>
        <end position="190"/>
    </location>
</feature>
<organism evidence="2 3">
    <name type="scientific">Steinernema glaseri</name>
    <dbReference type="NCBI Taxonomy" id="37863"/>
    <lineage>
        <taxon>Eukaryota</taxon>
        <taxon>Metazoa</taxon>
        <taxon>Ecdysozoa</taxon>
        <taxon>Nematoda</taxon>
        <taxon>Chromadorea</taxon>
        <taxon>Rhabditida</taxon>
        <taxon>Tylenchina</taxon>
        <taxon>Panagrolaimomorpha</taxon>
        <taxon>Strongyloidoidea</taxon>
        <taxon>Steinernematidae</taxon>
        <taxon>Steinernema</taxon>
    </lineage>
</organism>
<feature type="compositionally biased region" description="Polar residues" evidence="1">
    <location>
        <begin position="456"/>
        <end position="472"/>
    </location>
</feature>
<protein>
    <submittedName>
        <fullName evidence="3">Protein transport protein sec16</fullName>
    </submittedName>
</protein>
<feature type="compositionally biased region" description="Acidic residues" evidence="1">
    <location>
        <begin position="1069"/>
        <end position="1079"/>
    </location>
</feature>
<feature type="compositionally biased region" description="Basic and acidic residues" evidence="1">
    <location>
        <begin position="677"/>
        <end position="694"/>
    </location>
</feature>
<feature type="compositionally biased region" description="Acidic residues" evidence="1">
    <location>
        <begin position="487"/>
        <end position="529"/>
    </location>
</feature>
<feature type="compositionally biased region" description="Basic and acidic residues" evidence="1">
    <location>
        <begin position="436"/>
        <end position="454"/>
    </location>
</feature>